<protein>
    <submittedName>
        <fullName evidence="2">Uncharacterized protein</fullName>
    </submittedName>
</protein>
<evidence type="ECO:0000313" key="2">
    <source>
        <dbReference type="EMBL" id="RIB18721.1"/>
    </source>
</evidence>
<accession>A0A397V9V9</accession>
<dbReference type="Proteomes" id="UP000266673">
    <property type="component" value="Unassembled WGS sequence"/>
</dbReference>
<organism evidence="2 3">
    <name type="scientific">Gigaspora rosea</name>
    <dbReference type="NCBI Taxonomy" id="44941"/>
    <lineage>
        <taxon>Eukaryota</taxon>
        <taxon>Fungi</taxon>
        <taxon>Fungi incertae sedis</taxon>
        <taxon>Mucoromycota</taxon>
        <taxon>Glomeromycotina</taxon>
        <taxon>Glomeromycetes</taxon>
        <taxon>Diversisporales</taxon>
        <taxon>Gigasporaceae</taxon>
        <taxon>Gigaspora</taxon>
    </lineage>
</organism>
<dbReference type="AlphaFoldDB" id="A0A397V9V9"/>
<keyword evidence="3" id="KW-1185">Reference proteome</keyword>
<name>A0A397V9V9_9GLOM</name>
<gene>
    <name evidence="2" type="ORF">C2G38_2183816</name>
</gene>
<reference evidence="2 3" key="1">
    <citation type="submission" date="2018-06" db="EMBL/GenBank/DDBJ databases">
        <title>Comparative genomics reveals the genomic features of Rhizophagus irregularis, R. cerebriforme, R. diaphanum and Gigaspora rosea, and their symbiotic lifestyle signature.</title>
        <authorList>
            <person name="Morin E."/>
            <person name="San Clemente H."/>
            <person name="Chen E.C.H."/>
            <person name="De La Providencia I."/>
            <person name="Hainaut M."/>
            <person name="Kuo A."/>
            <person name="Kohler A."/>
            <person name="Murat C."/>
            <person name="Tang N."/>
            <person name="Roy S."/>
            <person name="Loubradou J."/>
            <person name="Henrissat B."/>
            <person name="Grigoriev I.V."/>
            <person name="Corradi N."/>
            <person name="Roux C."/>
            <person name="Martin F.M."/>
        </authorList>
    </citation>
    <scope>NUCLEOTIDE SEQUENCE [LARGE SCALE GENOMIC DNA]</scope>
    <source>
        <strain evidence="2 3">DAOM 194757</strain>
    </source>
</reference>
<comment type="caution">
    <text evidence="2">The sequence shown here is derived from an EMBL/GenBank/DDBJ whole genome shotgun (WGS) entry which is preliminary data.</text>
</comment>
<proteinExistence type="predicted"/>
<keyword evidence="1" id="KW-0175">Coiled coil</keyword>
<sequence>MESDAVATNVTEEKNETKNDYIIAMQLQECIIMKEPTLAKNMKHVMIKDIHIFCHLIPIRSISTSAISAAISTAIFAVISASVPTTIFTVSTTDLLITNKCFHEIQNQKNNIQSDYDTYNNQNQKNNNQSDYNTYNTNFSQKPNRSGTLDKPKIVIPTIFYKVTEYEPKIDDVTKSQLQNVIPILSFILIYPNNPACKFILIEISGLNDTSDIKQDDKNFKRL</sequence>
<dbReference type="EMBL" id="QKWP01000521">
    <property type="protein sequence ID" value="RIB18721.1"/>
    <property type="molecule type" value="Genomic_DNA"/>
</dbReference>
<dbReference type="STRING" id="44941.A0A397V9V9"/>
<evidence type="ECO:0000256" key="1">
    <source>
        <dbReference type="SAM" id="Coils"/>
    </source>
</evidence>
<feature type="coiled-coil region" evidence="1">
    <location>
        <begin position="102"/>
        <end position="129"/>
    </location>
</feature>
<evidence type="ECO:0000313" key="3">
    <source>
        <dbReference type="Proteomes" id="UP000266673"/>
    </source>
</evidence>